<feature type="transmembrane region" description="Helical" evidence="1">
    <location>
        <begin position="38"/>
        <end position="59"/>
    </location>
</feature>
<keyword evidence="1" id="KW-0812">Transmembrane</keyword>
<keyword evidence="1" id="KW-0472">Membrane</keyword>
<evidence type="ECO:0000313" key="2">
    <source>
        <dbReference type="EMBL" id="TCO07329.1"/>
    </source>
</evidence>
<feature type="transmembrane region" description="Helical" evidence="1">
    <location>
        <begin position="88"/>
        <end position="111"/>
    </location>
</feature>
<dbReference type="OrthoDB" id="1454576at2"/>
<keyword evidence="1" id="KW-1133">Transmembrane helix</keyword>
<name>A0A4R2GH29_9BACT</name>
<dbReference type="Proteomes" id="UP000295221">
    <property type="component" value="Unassembled WGS sequence"/>
</dbReference>
<feature type="transmembrane region" description="Helical" evidence="1">
    <location>
        <begin position="12"/>
        <end position="32"/>
    </location>
</feature>
<gene>
    <name evidence="2" type="ORF">EV194_109148</name>
</gene>
<keyword evidence="3" id="KW-1185">Reference proteome</keyword>
<dbReference type="RefSeq" id="WP_132434336.1">
    <property type="nucleotide sequence ID" value="NZ_SLWK01000009.1"/>
</dbReference>
<dbReference type="SUPFAM" id="SSF48452">
    <property type="entry name" value="TPR-like"/>
    <property type="match status" value="1"/>
</dbReference>
<proteinExistence type="predicted"/>
<reference evidence="2 3" key="1">
    <citation type="submission" date="2019-03" db="EMBL/GenBank/DDBJ databases">
        <title>Genomic Encyclopedia of Type Strains, Phase IV (KMG-IV): sequencing the most valuable type-strain genomes for metagenomic binning, comparative biology and taxonomic classification.</title>
        <authorList>
            <person name="Goeker M."/>
        </authorList>
    </citation>
    <scope>NUCLEOTIDE SEQUENCE [LARGE SCALE GENOMIC DNA]</scope>
    <source>
        <strain evidence="2 3">DSM 24179</strain>
    </source>
</reference>
<comment type="caution">
    <text evidence="2">The sequence shown here is derived from an EMBL/GenBank/DDBJ whole genome shotgun (WGS) entry which is preliminary data.</text>
</comment>
<dbReference type="EMBL" id="SLWK01000009">
    <property type="protein sequence ID" value="TCO07329.1"/>
    <property type="molecule type" value="Genomic_DNA"/>
</dbReference>
<organism evidence="2 3">
    <name type="scientific">Natronoflexus pectinivorans</name>
    <dbReference type="NCBI Taxonomy" id="682526"/>
    <lineage>
        <taxon>Bacteria</taxon>
        <taxon>Pseudomonadati</taxon>
        <taxon>Bacteroidota</taxon>
        <taxon>Bacteroidia</taxon>
        <taxon>Marinilabiliales</taxon>
        <taxon>Marinilabiliaceae</taxon>
        <taxon>Natronoflexus</taxon>
    </lineage>
</organism>
<dbReference type="Gene3D" id="1.25.40.10">
    <property type="entry name" value="Tetratricopeptide repeat domain"/>
    <property type="match status" value="1"/>
</dbReference>
<sequence>MKEGLKHTQTILSLLLIAAMLSTSFLATRGFFNDLVTAKQYGLEVISLIAGALFVVALLSQKEIKFTKTDLLVVLFAVWYVINELYNVNNYAPICLMIFNLFLWGWVYMFVRQLSGNLLFVWSVAIVCRIGTDANSSQIIQNTLGDNHKALGNYPEAEAAYTKSANMIPSLLLPKYLLAKLYLESGQHHKAKKTAEEILNSPVKVESSATREIMNEMKNLVTQSVTENTQRNTE</sequence>
<protein>
    <submittedName>
        <fullName evidence="2">Trafficking protein Mon1</fullName>
    </submittedName>
</protein>
<evidence type="ECO:0000313" key="3">
    <source>
        <dbReference type="Proteomes" id="UP000295221"/>
    </source>
</evidence>
<dbReference type="AlphaFoldDB" id="A0A4R2GH29"/>
<accession>A0A4R2GH29</accession>
<evidence type="ECO:0000256" key="1">
    <source>
        <dbReference type="SAM" id="Phobius"/>
    </source>
</evidence>
<dbReference type="InterPro" id="IPR011990">
    <property type="entry name" value="TPR-like_helical_dom_sf"/>
</dbReference>